<reference evidence="3 4" key="1">
    <citation type="submission" date="2018-03" db="EMBL/GenBank/DDBJ databases">
        <title>Genomic Encyclopedia of Type Strains, Phase III (KMG-III): the genomes of soil and plant-associated and newly described type strains.</title>
        <authorList>
            <person name="Whitman W."/>
        </authorList>
    </citation>
    <scope>NUCLEOTIDE SEQUENCE [LARGE SCALE GENOMIC DNA]</scope>
    <source>
        <strain evidence="3 4">CGMCC 1.12700</strain>
    </source>
</reference>
<gene>
    <name evidence="3" type="ORF">B0I18_101129</name>
</gene>
<evidence type="ECO:0000259" key="2">
    <source>
        <dbReference type="Pfam" id="PF06580"/>
    </source>
</evidence>
<comment type="caution">
    <text evidence="3">The sequence shown here is derived from an EMBL/GenBank/DDBJ whole genome shotgun (WGS) entry which is preliminary data.</text>
</comment>
<dbReference type="Gene3D" id="2.130.10.10">
    <property type="entry name" value="YVTN repeat-like/Quinoprotein amine dehydrogenase"/>
    <property type="match status" value="2"/>
</dbReference>
<protein>
    <submittedName>
        <fullName evidence="3">Two component regulator with propeller domain</fullName>
    </submittedName>
</protein>
<sequence length="978" mass="113337">MPRRSYYLLLVLALVSAINKAWGQLPPMQHFTVDDGLPSNLIYSINVDHQGYLWFSTNKGISRFNGTWFQNFSTFDGMPDNEVFAAMPDHKNRLWLSNYSGQLCYMEHNVFHTPANTPWLRLPFRSAVSGMYPQTDSSLNAVFGSVHQFVNIRNHQLRIIKTPMIPKRLCYVRSLSNRRFRLFYADFCIDIDTLGKAYDTIKYTNHKFYQPINIKPNGSYMLLADDGIYSSDLHKLYNLRNTRFNIGYSVGANIIANDCFVGLLNGFTINDSIHIRIGEHVNFFEQDNKGNIWIATRGNGIYKLSKHFNHITEYNKQYKDQVLYARYVGNKLFYVTNEGSLYEFSNGVSHLRHQNYSDYRNNAIYFARSNFLIDNNGNFTQFYAYQTVFITGLLAGKPQVHRFYSYWDNNIKEIIYNGKYIYYVPFSDNIRQFTYTDFFKKGVPHYEDIVTIPPESQSHILSRAVNPADSSLWLSHTLGVYRIKEKEITRQSQFRNISFRQFVFHGPYLLGITEDNHLVVCNINSGRVDTVTTQDYIWETIYPIDRNRCLVSTNNLYCVLTFHPPTDQGRARYTIQPIENSFIPRQADCVAADSTYCFFFKKGTITKVGTSVLFGKMAPPTPVLQLLRTSAGTHTISPEITIPYSESRNISLLFDNISFSGKEASSEYSITEQGRENWRPIAGNEINLNRPGFGSFIIKVRSRTPSSGYSQPAILHLIILRPFWASWWFILTGIAVSIVLFYFTLLLLTRRRLAKKQKEHDSEMKYQQAEYKALNALMNPHFIFNSLNNIQGLINKNEKRIANAYLVVFSDLIRQNMHNISRGFISLQDEINLVENYLNLEKLRFKEFINYDIIVDDEVEADFIMIPPLMIQPLVENAVKHGLLPKQSEQNRVTIRVFEEQDLLYIEIIDNGVGLTYAREHLSNLHESFGLSNLQKRAEYLKKIQKRKLDLEITELKDAGGQILGTRARIIMELDEQS</sequence>
<dbReference type="SUPFAM" id="SSF63829">
    <property type="entry name" value="Calcium-dependent phosphotriesterase"/>
    <property type="match status" value="1"/>
</dbReference>
<evidence type="ECO:0000313" key="3">
    <source>
        <dbReference type="EMBL" id="PSK93980.1"/>
    </source>
</evidence>
<dbReference type="InterPro" id="IPR015943">
    <property type="entry name" value="WD40/YVTN_repeat-like_dom_sf"/>
</dbReference>
<dbReference type="InterPro" id="IPR010559">
    <property type="entry name" value="Sig_transdc_His_kin_internal"/>
</dbReference>
<feature type="transmembrane region" description="Helical" evidence="1">
    <location>
        <begin position="727"/>
        <end position="748"/>
    </location>
</feature>
<proteinExistence type="predicted"/>
<dbReference type="RefSeq" id="WP_106520720.1">
    <property type="nucleotide sequence ID" value="NZ_PYGD01000001.1"/>
</dbReference>
<feature type="domain" description="Signal transduction histidine kinase internal region" evidence="2">
    <location>
        <begin position="769"/>
        <end position="847"/>
    </location>
</feature>
<dbReference type="OrthoDB" id="605742at2"/>
<organism evidence="3 4">
    <name type="scientific">Taibaiella chishuiensis</name>
    <dbReference type="NCBI Taxonomy" id="1434707"/>
    <lineage>
        <taxon>Bacteria</taxon>
        <taxon>Pseudomonadati</taxon>
        <taxon>Bacteroidota</taxon>
        <taxon>Chitinophagia</taxon>
        <taxon>Chitinophagales</taxon>
        <taxon>Chitinophagaceae</taxon>
        <taxon>Taibaiella</taxon>
    </lineage>
</organism>
<evidence type="ECO:0000313" key="4">
    <source>
        <dbReference type="Proteomes" id="UP000240572"/>
    </source>
</evidence>
<name>A0A2P8D9T0_9BACT</name>
<dbReference type="EMBL" id="PYGD01000001">
    <property type="protein sequence ID" value="PSK93980.1"/>
    <property type="molecule type" value="Genomic_DNA"/>
</dbReference>
<keyword evidence="1" id="KW-1133">Transmembrane helix</keyword>
<dbReference type="InterPro" id="IPR050640">
    <property type="entry name" value="Bact_2-comp_sensor_kinase"/>
</dbReference>
<dbReference type="GO" id="GO:0000155">
    <property type="term" value="F:phosphorelay sensor kinase activity"/>
    <property type="evidence" value="ECO:0007669"/>
    <property type="project" value="InterPro"/>
</dbReference>
<dbReference type="Gene3D" id="3.30.565.10">
    <property type="entry name" value="Histidine kinase-like ATPase, C-terminal domain"/>
    <property type="match status" value="1"/>
</dbReference>
<dbReference type="Pfam" id="PF07494">
    <property type="entry name" value="Reg_prop"/>
    <property type="match status" value="1"/>
</dbReference>
<dbReference type="GO" id="GO:0016020">
    <property type="term" value="C:membrane"/>
    <property type="evidence" value="ECO:0007669"/>
    <property type="project" value="InterPro"/>
</dbReference>
<dbReference type="PANTHER" id="PTHR34220">
    <property type="entry name" value="SENSOR HISTIDINE KINASE YPDA"/>
    <property type="match status" value="1"/>
</dbReference>
<dbReference type="PANTHER" id="PTHR34220:SF7">
    <property type="entry name" value="SENSOR HISTIDINE KINASE YPDA"/>
    <property type="match status" value="1"/>
</dbReference>
<dbReference type="Pfam" id="PF06580">
    <property type="entry name" value="His_kinase"/>
    <property type="match status" value="1"/>
</dbReference>
<dbReference type="AlphaFoldDB" id="A0A2P8D9T0"/>
<dbReference type="SUPFAM" id="SSF55874">
    <property type="entry name" value="ATPase domain of HSP90 chaperone/DNA topoisomerase II/histidine kinase"/>
    <property type="match status" value="1"/>
</dbReference>
<keyword evidence="1" id="KW-0812">Transmembrane</keyword>
<dbReference type="Proteomes" id="UP000240572">
    <property type="component" value="Unassembled WGS sequence"/>
</dbReference>
<dbReference type="InterPro" id="IPR011110">
    <property type="entry name" value="Reg_prop"/>
</dbReference>
<dbReference type="InterPro" id="IPR036890">
    <property type="entry name" value="HATPase_C_sf"/>
</dbReference>
<keyword evidence="1" id="KW-0472">Membrane</keyword>
<accession>A0A2P8D9T0</accession>
<keyword evidence="4" id="KW-1185">Reference proteome</keyword>
<evidence type="ECO:0000256" key="1">
    <source>
        <dbReference type="SAM" id="Phobius"/>
    </source>
</evidence>